<dbReference type="InterPro" id="IPR013783">
    <property type="entry name" value="Ig-like_fold"/>
</dbReference>
<evidence type="ECO:0000313" key="3">
    <source>
        <dbReference type="Proteomes" id="UP000784294"/>
    </source>
</evidence>
<dbReference type="Proteomes" id="UP000784294">
    <property type="component" value="Unassembled WGS sequence"/>
</dbReference>
<dbReference type="InterPro" id="IPR036179">
    <property type="entry name" value="Ig-like_dom_sf"/>
</dbReference>
<evidence type="ECO:0000313" key="2">
    <source>
        <dbReference type="EMBL" id="VEL29294.1"/>
    </source>
</evidence>
<dbReference type="OrthoDB" id="10424142at2759"/>
<comment type="caution">
    <text evidence="2">The sequence shown here is derived from an EMBL/GenBank/DDBJ whole genome shotgun (WGS) entry which is preliminary data.</text>
</comment>
<reference evidence="2" key="1">
    <citation type="submission" date="2018-11" db="EMBL/GenBank/DDBJ databases">
        <authorList>
            <consortium name="Pathogen Informatics"/>
        </authorList>
    </citation>
    <scope>NUCLEOTIDE SEQUENCE</scope>
</reference>
<dbReference type="InterPro" id="IPR007110">
    <property type="entry name" value="Ig-like_dom"/>
</dbReference>
<dbReference type="InterPro" id="IPR013098">
    <property type="entry name" value="Ig_I-set"/>
</dbReference>
<name>A0A448X6I7_9PLAT</name>
<sequence length="67" mass="7684">MQRYSKVALSSREPRPVVVTCPAKIEVRRGASATLVCSISSEVQYTVVWYKNDKRLAGYSEENKKYR</sequence>
<dbReference type="SUPFAM" id="SSF48726">
    <property type="entry name" value="Immunoglobulin"/>
    <property type="match status" value="1"/>
</dbReference>
<dbReference type="Gene3D" id="2.60.40.10">
    <property type="entry name" value="Immunoglobulins"/>
    <property type="match status" value="1"/>
</dbReference>
<organism evidence="2 3">
    <name type="scientific">Protopolystoma xenopodis</name>
    <dbReference type="NCBI Taxonomy" id="117903"/>
    <lineage>
        <taxon>Eukaryota</taxon>
        <taxon>Metazoa</taxon>
        <taxon>Spiralia</taxon>
        <taxon>Lophotrochozoa</taxon>
        <taxon>Platyhelminthes</taxon>
        <taxon>Monogenea</taxon>
        <taxon>Polyopisthocotylea</taxon>
        <taxon>Polystomatidea</taxon>
        <taxon>Polystomatidae</taxon>
        <taxon>Protopolystoma</taxon>
    </lineage>
</organism>
<dbReference type="Pfam" id="PF07679">
    <property type="entry name" value="I-set"/>
    <property type="match status" value="1"/>
</dbReference>
<proteinExistence type="predicted"/>
<dbReference type="AlphaFoldDB" id="A0A448X6I7"/>
<evidence type="ECO:0000259" key="1">
    <source>
        <dbReference type="PROSITE" id="PS50835"/>
    </source>
</evidence>
<protein>
    <recommendedName>
        <fullName evidence="1">Ig-like domain-containing protein</fullName>
    </recommendedName>
</protein>
<gene>
    <name evidence="2" type="ORF">PXEA_LOCUS22734</name>
</gene>
<keyword evidence="3" id="KW-1185">Reference proteome</keyword>
<feature type="domain" description="Ig-like" evidence="1">
    <location>
        <begin position="16"/>
        <end position="67"/>
    </location>
</feature>
<dbReference type="PROSITE" id="PS50835">
    <property type="entry name" value="IG_LIKE"/>
    <property type="match status" value="1"/>
</dbReference>
<accession>A0A448X6I7</accession>
<dbReference type="EMBL" id="CAAALY010101903">
    <property type="protein sequence ID" value="VEL29294.1"/>
    <property type="molecule type" value="Genomic_DNA"/>
</dbReference>